<dbReference type="InterPro" id="IPR010982">
    <property type="entry name" value="Lambda_DNA-bd_dom_sf"/>
</dbReference>
<gene>
    <name evidence="5" type="primary">lacI_2</name>
    <name evidence="5" type="ORF">Acy02nite_02520</name>
</gene>
<dbReference type="Pfam" id="PF00356">
    <property type="entry name" value="LacI"/>
    <property type="match status" value="1"/>
</dbReference>
<dbReference type="SMART" id="SM00354">
    <property type="entry name" value="HTH_LACI"/>
    <property type="match status" value="1"/>
</dbReference>
<dbReference type="PANTHER" id="PTHR30146">
    <property type="entry name" value="LACI-RELATED TRANSCRIPTIONAL REPRESSOR"/>
    <property type="match status" value="1"/>
</dbReference>
<evidence type="ECO:0000256" key="1">
    <source>
        <dbReference type="ARBA" id="ARBA00023015"/>
    </source>
</evidence>
<evidence type="ECO:0000256" key="2">
    <source>
        <dbReference type="ARBA" id="ARBA00023125"/>
    </source>
</evidence>
<dbReference type="Proteomes" id="UP000619479">
    <property type="component" value="Unassembled WGS sequence"/>
</dbReference>
<keyword evidence="2" id="KW-0238">DNA-binding</keyword>
<dbReference type="SUPFAM" id="SSF47413">
    <property type="entry name" value="lambda repressor-like DNA-binding domains"/>
    <property type="match status" value="1"/>
</dbReference>
<dbReference type="Pfam" id="PF13377">
    <property type="entry name" value="Peripla_BP_3"/>
    <property type="match status" value="1"/>
</dbReference>
<dbReference type="PANTHER" id="PTHR30146:SF109">
    <property type="entry name" value="HTH-TYPE TRANSCRIPTIONAL REGULATOR GALS"/>
    <property type="match status" value="1"/>
</dbReference>
<dbReference type="InterPro" id="IPR000843">
    <property type="entry name" value="HTH_LacI"/>
</dbReference>
<protein>
    <submittedName>
        <fullName evidence="5">LacI family transcriptional regulator</fullName>
    </submittedName>
</protein>
<dbReference type="CDD" id="cd01392">
    <property type="entry name" value="HTH_LacI"/>
    <property type="match status" value="1"/>
</dbReference>
<dbReference type="RefSeq" id="WP_203737708.1">
    <property type="nucleotide sequence ID" value="NZ_BAAAUC010000002.1"/>
</dbReference>
<dbReference type="InterPro" id="IPR046335">
    <property type="entry name" value="LacI/GalR-like_sensor"/>
</dbReference>
<dbReference type="AlphaFoldDB" id="A0A919IBS9"/>
<dbReference type="GO" id="GO:0000976">
    <property type="term" value="F:transcription cis-regulatory region binding"/>
    <property type="evidence" value="ECO:0007669"/>
    <property type="project" value="TreeGrafter"/>
</dbReference>
<keyword evidence="6" id="KW-1185">Reference proteome</keyword>
<dbReference type="PROSITE" id="PS50932">
    <property type="entry name" value="HTH_LACI_2"/>
    <property type="match status" value="1"/>
</dbReference>
<dbReference type="PRINTS" id="PR00036">
    <property type="entry name" value="HTHLACI"/>
</dbReference>
<dbReference type="SUPFAM" id="SSF53822">
    <property type="entry name" value="Periplasmic binding protein-like I"/>
    <property type="match status" value="1"/>
</dbReference>
<evidence type="ECO:0000259" key="4">
    <source>
        <dbReference type="PROSITE" id="PS50932"/>
    </source>
</evidence>
<dbReference type="PROSITE" id="PS00356">
    <property type="entry name" value="HTH_LACI_1"/>
    <property type="match status" value="1"/>
</dbReference>
<organism evidence="5 6">
    <name type="scientific">Actinoplanes cyaneus</name>
    <dbReference type="NCBI Taxonomy" id="52696"/>
    <lineage>
        <taxon>Bacteria</taxon>
        <taxon>Bacillati</taxon>
        <taxon>Actinomycetota</taxon>
        <taxon>Actinomycetes</taxon>
        <taxon>Micromonosporales</taxon>
        <taxon>Micromonosporaceae</taxon>
        <taxon>Actinoplanes</taxon>
    </lineage>
</organism>
<keyword evidence="1" id="KW-0805">Transcription regulation</keyword>
<dbReference type="Gene3D" id="1.10.260.40">
    <property type="entry name" value="lambda repressor-like DNA-binding domains"/>
    <property type="match status" value="1"/>
</dbReference>
<evidence type="ECO:0000256" key="3">
    <source>
        <dbReference type="ARBA" id="ARBA00023163"/>
    </source>
</evidence>
<dbReference type="GO" id="GO:0003700">
    <property type="term" value="F:DNA-binding transcription factor activity"/>
    <property type="evidence" value="ECO:0007669"/>
    <property type="project" value="TreeGrafter"/>
</dbReference>
<evidence type="ECO:0000313" key="6">
    <source>
        <dbReference type="Proteomes" id="UP000619479"/>
    </source>
</evidence>
<reference evidence="5" key="1">
    <citation type="submission" date="2021-01" db="EMBL/GenBank/DDBJ databases">
        <title>Whole genome shotgun sequence of Actinoplanes cyaneus NBRC 14990.</title>
        <authorList>
            <person name="Komaki H."/>
            <person name="Tamura T."/>
        </authorList>
    </citation>
    <scope>NUCLEOTIDE SEQUENCE</scope>
    <source>
        <strain evidence="5">NBRC 14990</strain>
    </source>
</reference>
<sequence>MEQEPDRRRVTLHDVAREAGVSYATASRALNGSDRSVRRENADRVREAAARLGYLPDLPAQAIAKGSNGTAALVVNGIDDPYFVTIAAGATAAAEEAGIILTLAVSDHSPDLELQIVRTLRGQRPRAILIAGTRVAGAPSAPDLIAELEAYRTAGGRITLLTQPQLPFATLAVDNHGGARQLAEALIDRGYRRFALVHGDDRLLTSRERREGFTAAVRAAGMDAPLPVPSAFSRDGGEQATRALIRTGLHDIEAIVAVTDVMAIGVQSALRAAGLVPGRDIGVAGFDDIAPAQDVTPTLTTVRVPLHDLGRRALQLALTSETRETITVPTQVVLRDSTPPRH</sequence>
<proteinExistence type="predicted"/>
<dbReference type="CDD" id="cd06267">
    <property type="entry name" value="PBP1_LacI_sugar_binding-like"/>
    <property type="match status" value="1"/>
</dbReference>
<comment type="caution">
    <text evidence="5">The sequence shown here is derived from an EMBL/GenBank/DDBJ whole genome shotgun (WGS) entry which is preliminary data.</text>
</comment>
<name>A0A919IBS9_9ACTN</name>
<feature type="domain" description="HTH lacI-type" evidence="4">
    <location>
        <begin position="10"/>
        <end position="65"/>
    </location>
</feature>
<evidence type="ECO:0000313" key="5">
    <source>
        <dbReference type="EMBL" id="GID62371.1"/>
    </source>
</evidence>
<dbReference type="Gene3D" id="3.40.50.2300">
    <property type="match status" value="2"/>
</dbReference>
<dbReference type="InterPro" id="IPR028082">
    <property type="entry name" value="Peripla_BP_I"/>
</dbReference>
<dbReference type="EMBL" id="BOMH01000002">
    <property type="protein sequence ID" value="GID62371.1"/>
    <property type="molecule type" value="Genomic_DNA"/>
</dbReference>
<accession>A0A919IBS9</accession>
<keyword evidence="3" id="KW-0804">Transcription</keyword>